<reference evidence="2 3" key="1">
    <citation type="submission" date="2016-08" db="EMBL/GenBank/DDBJ databases">
        <title>Genome sequencing of Vibrio scophthalmi strain FP3289, an isolated from Paralichthys olivaceus.</title>
        <authorList>
            <person name="Han H.-J."/>
        </authorList>
    </citation>
    <scope>NUCLEOTIDE SEQUENCE [LARGE SCALE GENOMIC DNA]</scope>
    <source>
        <strain evidence="2 3">FP3289</strain>
    </source>
</reference>
<evidence type="ECO:0008006" key="4">
    <source>
        <dbReference type="Google" id="ProtNLM"/>
    </source>
</evidence>
<organism evidence="2 3">
    <name type="scientific">Vibrio scophthalmi</name>
    <dbReference type="NCBI Taxonomy" id="45658"/>
    <lineage>
        <taxon>Bacteria</taxon>
        <taxon>Pseudomonadati</taxon>
        <taxon>Pseudomonadota</taxon>
        <taxon>Gammaproteobacteria</taxon>
        <taxon>Vibrionales</taxon>
        <taxon>Vibrionaceae</taxon>
        <taxon>Vibrio</taxon>
    </lineage>
</organism>
<evidence type="ECO:0000313" key="3">
    <source>
        <dbReference type="Proteomes" id="UP000095131"/>
    </source>
</evidence>
<sequence length="144" mass="15787">MFLNQRRQSGSLYIVVIFVLVVMGFLATTLSRIQWSNADTQTKEVLGTQAWLLAQSVNEDALTIIYPLQSESSAIATHCATLDVSALVDVDDKFISAQNCALVEASCTPAGRLAQVDYFRLVARVSCGSGKSVVERAEEIWVRE</sequence>
<name>A0A1E3WKB8_9VIBR</name>
<protein>
    <recommendedName>
        <fullName evidence="4">MSHA biogenesis protein MshP</fullName>
    </recommendedName>
</protein>
<gene>
    <name evidence="2" type="ORF">VSF3289_00453</name>
</gene>
<comment type="caution">
    <text evidence="2">The sequence shown here is derived from an EMBL/GenBank/DDBJ whole genome shotgun (WGS) entry which is preliminary data.</text>
</comment>
<dbReference type="Proteomes" id="UP000095131">
    <property type="component" value="Unassembled WGS sequence"/>
</dbReference>
<dbReference type="RefSeq" id="WP_009385834.1">
    <property type="nucleotide sequence ID" value="NZ_CP134277.1"/>
</dbReference>
<feature type="transmembrane region" description="Helical" evidence="1">
    <location>
        <begin position="12"/>
        <end position="35"/>
    </location>
</feature>
<proteinExistence type="predicted"/>
<dbReference type="AlphaFoldDB" id="A0A1E3WKB8"/>
<keyword evidence="1" id="KW-0472">Membrane</keyword>
<dbReference type="EMBL" id="MDCJ01000002">
    <property type="protein sequence ID" value="ODS10198.1"/>
    <property type="molecule type" value="Genomic_DNA"/>
</dbReference>
<dbReference type="OrthoDB" id="6401889at2"/>
<dbReference type="PATRIC" id="fig|45658.8.peg.440"/>
<keyword evidence="1" id="KW-1133">Transmembrane helix</keyword>
<accession>A0A1E3WKB8</accession>
<evidence type="ECO:0000256" key="1">
    <source>
        <dbReference type="SAM" id="Phobius"/>
    </source>
</evidence>
<evidence type="ECO:0000313" key="2">
    <source>
        <dbReference type="EMBL" id="ODS10198.1"/>
    </source>
</evidence>
<keyword evidence="1" id="KW-0812">Transmembrane</keyword>